<evidence type="ECO:0000313" key="3">
    <source>
        <dbReference type="Proteomes" id="UP000822688"/>
    </source>
</evidence>
<dbReference type="AlphaFoldDB" id="A0A8T0GJF6"/>
<name>A0A8T0GJF6_CERPU</name>
<accession>A0A8T0GJF6</accession>
<gene>
    <name evidence="2" type="ORF">KC19_10G081500</name>
</gene>
<dbReference type="Proteomes" id="UP000822688">
    <property type="component" value="Chromosome 10"/>
</dbReference>
<evidence type="ECO:0000256" key="1">
    <source>
        <dbReference type="SAM" id="MobiDB-lite"/>
    </source>
</evidence>
<organism evidence="2 3">
    <name type="scientific">Ceratodon purpureus</name>
    <name type="common">Fire moss</name>
    <name type="synonym">Dicranum purpureum</name>
    <dbReference type="NCBI Taxonomy" id="3225"/>
    <lineage>
        <taxon>Eukaryota</taxon>
        <taxon>Viridiplantae</taxon>
        <taxon>Streptophyta</taxon>
        <taxon>Embryophyta</taxon>
        <taxon>Bryophyta</taxon>
        <taxon>Bryophytina</taxon>
        <taxon>Bryopsida</taxon>
        <taxon>Dicranidae</taxon>
        <taxon>Pseudoditrichales</taxon>
        <taxon>Ditrichaceae</taxon>
        <taxon>Ceratodon</taxon>
    </lineage>
</organism>
<evidence type="ECO:0000313" key="2">
    <source>
        <dbReference type="EMBL" id="KAG0559130.1"/>
    </source>
</evidence>
<feature type="compositionally biased region" description="Low complexity" evidence="1">
    <location>
        <begin position="29"/>
        <end position="39"/>
    </location>
</feature>
<protein>
    <submittedName>
        <fullName evidence="2">Uncharacterized protein</fullName>
    </submittedName>
</protein>
<dbReference type="Pfam" id="PF04749">
    <property type="entry name" value="PLAC8"/>
    <property type="match status" value="1"/>
</dbReference>
<dbReference type="OrthoDB" id="1045822at2759"/>
<feature type="region of interest" description="Disordered" evidence="1">
    <location>
        <begin position="1"/>
        <end position="77"/>
    </location>
</feature>
<feature type="compositionally biased region" description="Low complexity" evidence="1">
    <location>
        <begin position="1"/>
        <end position="22"/>
    </location>
</feature>
<dbReference type="NCBIfam" id="TIGR01571">
    <property type="entry name" value="A_thal_Cys_rich"/>
    <property type="match status" value="1"/>
</dbReference>
<reference evidence="2" key="1">
    <citation type="submission" date="2020-06" db="EMBL/GenBank/DDBJ databases">
        <title>WGS assembly of Ceratodon purpureus strain R40.</title>
        <authorList>
            <person name="Carey S.B."/>
            <person name="Jenkins J."/>
            <person name="Shu S."/>
            <person name="Lovell J.T."/>
            <person name="Sreedasyam A."/>
            <person name="Maumus F."/>
            <person name="Tiley G.P."/>
            <person name="Fernandez-Pozo N."/>
            <person name="Barry K."/>
            <person name="Chen C."/>
            <person name="Wang M."/>
            <person name="Lipzen A."/>
            <person name="Daum C."/>
            <person name="Saski C.A."/>
            <person name="Payton A.C."/>
            <person name="Mcbreen J.C."/>
            <person name="Conrad R.E."/>
            <person name="Kollar L.M."/>
            <person name="Olsson S."/>
            <person name="Huttunen S."/>
            <person name="Landis J.B."/>
            <person name="Wickett N.J."/>
            <person name="Johnson M.G."/>
            <person name="Rensing S.A."/>
            <person name="Grimwood J."/>
            <person name="Schmutz J."/>
            <person name="Mcdaniel S.F."/>
        </authorList>
    </citation>
    <scope>NUCLEOTIDE SEQUENCE</scope>
    <source>
        <strain evidence="2">R40</strain>
    </source>
</reference>
<sequence length="234" mass="25626">MASGLRSGDQSSSSPPGSSTSPAPLRHASSSGSKSVRSSQGRASNSEKTPLLPRIAKAPERVTGTQERGNYGAMQDGGKAKLPDYEIPIWQNQPMWSTGLFDCCADVPMCCFTIFFPCFAFGRNAEALDGTKNSCWTTAAVWWALQHTIALGCLYSASYRGKLRSKYNIPEGPVPDSVIHCLCWPCAFCQEHREIHYRSFGPESWGQTITVAPVQQEFQSSHTKSSKKAKPLRK</sequence>
<dbReference type="EMBL" id="CM026431">
    <property type="protein sequence ID" value="KAG0559130.1"/>
    <property type="molecule type" value="Genomic_DNA"/>
</dbReference>
<keyword evidence="3" id="KW-1185">Reference proteome</keyword>
<dbReference type="InterPro" id="IPR006461">
    <property type="entry name" value="PLAC_motif_containing"/>
</dbReference>
<comment type="caution">
    <text evidence="2">The sequence shown here is derived from an EMBL/GenBank/DDBJ whole genome shotgun (WGS) entry which is preliminary data.</text>
</comment>
<proteinExistence type="predicted"/>
<dbReference type="PANTHER" id="PTHR15907">
    <property type="entry name" value="DUF614 FAMILY PROTEIN-RELATED"/>
    <property type="match status" value="1"/>
</dbReference>